<dbReference type="Proteomes" id="UP000008372">
    <property type="component" value="Unassembled WGS sequence"/>
</dbReference>
<gene>
    <name evidence="1" type="ORF">GAGA_5009</name>
</gene>
<protein>
    <submittedName>
        <fullName evidence="1">Uncharacterized protein</fullName>
    </submittedName>
</protein>
<evidence type="ECO:0000313" key="2">
    <source>
        <dbReference type="Proteomes" id="UP000008372"/>
    </source>
</evidence>
<comment type="caution">
    <text evidence="1">The sequence shown here is derived from an EMBL/GenBank/DDBJ whole genome shotgun (WGS) entry which is preliminary data.</text>
</comment>
<keyword evidence="2" id="KW-1185">Reference proteome</keyword>
<reference evidence="1 2" key="1">
    <citation type="journal article" date="2014" name="Environ. Microbiol.">
        <title>Comparative genomics of the marine bacterial genus Glaciecola reveals the high degree of genomic diversity and genomic characteristic for cold adaptation.</title>
        <authorList>
            <person name="Qin Q.L."/>
            <person name="Xie B.B."/>
            <person name="Yu Y."/>
            <person name="Shu Y.L."/>
            <person name="Rong J.C."/>
            <person name="Zhang Y.J."/>
            <person name="Zhao D.L."/>
            <person name="Chen X.L."/>
            <person name="Zhang X.Y."/>
            <person name="Chen B."/>
            <person name="Zhou B.C."/>
            <person name="Zhang Y.Z."/>
        </authorList>
    </citation>
    <scope>NUCLEOTIDE SEQUENCE [LARGE SCALE GENOMIC DNA]</scope>
    <source>
        <strain evidence="1 2">NO2</strain>
    </source>
</reference>
<dbReference type="EMBL" id="BAEK01000094">
    <property type="protein sequence ID" value="GAC07832.1"/>
    <property type="molecule type" value="Genomic_DNA"/>
</dbReference>
<accession>A0ABQ0IEZ9</accession>
<name>A0ABQ0IEZ9_9ALTE</name>
<sequence>MESIKTETDDALRQAAEQCLSDIMNQTLDVGQLIHKFIVSKMHVHLGQKDTPAGIRKCLREKLNDPCLYSTICRWIQASLIEIKLKLPHDVWSLTVLLQFNRFHHDDWANILAVFSEQQAPSMSEMKLRCEELLADGVISLKKPRQNQNVEKTYQNLRQKLREIEPEKLMDLMSEIESILDQKTQPQTEKMEK</sequence>
<evidence type="ECO:0000313" key="1">
    <source>
        <dbReference type="EMBL" id="GAC07832.1"/>
    </source>
</evidence>
<organism evidence="1 2">
    <name type="scientific">Paraglaciecola agarilytica NO2</name>
    <dbReference type="NCBI Taxonomy" id="1125747"/>
    <lineage>
        <taxon>Bacteria</taxon>
        <taxon>Pseudomonadati</taxon>
        <taxon>Pseudomonadota</taxon>
        <taxon>Gammaproteobacteria</taxon>
        <taxon>Alteromonadales</taxon>
        <taxon>Alteromonadaceae</taxon>
        <taxon>Paraglaciecola</taxon>
    </lineage>
</organism>
<dbReference type="RefSeq" id="WP_008306731.1">
    <property type="nucleotide sequence ID" value="NZ_BAEK01000094.1"/>
</dbReference>
<proteinExistence type="predicted"/>